<keyword evidence="1" id="KW-1185">Reference proteome</keyword>
<organism evidence="1 2">
    <name type="scientific">Steinernema glaseri</name>
    <dbReference type="NCBI Taxonomy" id="37863"/>
    <lineage>
        <taxon>Eukaryota</taxon>
        <taxon>Metazoa</taxon>
        <taxon>Ecdysozoa</taxon>
        <taxon>Nematoda</taxon>
        <taxon>Chromadorea</taxon>
        <taxon>Rhabditida</taxon>
        <taxon>Tylenchina</taxon>
        <taxon>Panagrolaimomorpha</taxon>
        <taxon>Strongyloidoidea</taxon>
        <taxon>Steinernematidae</taxon>
        <taxon>Steinernema</taxon>
    </lineage>
</organism>
<dbReference type="AlphaFoldDB" id="A0A1I8ANF0"/>
<name>A0A1I8ANF0_9BILA</name>
<reference evidence="2" key="1">
    <citation type="submission" date="2016-11" db="UniProtKB">
        <authorList>
            <consortium name="WormBaseParasite"/>
        </authorList>
    </citation>
    <scope>IDENTIFICATION</scope>
</reference>
<protein>
    <submittedName>
        <fullName evidence="2">HORMA domain-containing protein</fullName>
    </submittedName>
</protein>
<dbReference type="WBParaSite" id="L893_g7521.t2">
    <property type="protein sequence ID" value="L893_g7521.t2"/>
    <property type="gene ID" value="L893_g7521"/>
</dbReference>
<evidence type="ECO:0000313" key="1">
    <source>
        <dbReference type="Proteomes" id="UP000095287"/>
    </source>
</evidence>
<evidence type="ECO:0000313" key="2">
    <source>
        <dbReference type="WBParaSite" id="L893_g7521.t2"/>
    </source>
</evidence>
<dbReference type="Proteomes" id="UP000095287">
    <property type="component" value="Unplaced"/>
</dbReference>
<proteinExistence type="predicted"/>
<sequence>MANGTRNANCGLRKFKMLIFSEAIIAYCKEMISTADFPFLIKLVAKCPGNHYFAIREWTLGKMDEIDEMNGRSDKGSCINKMLHVDGQQPVRGDQSTEVDHSSQTERLANALRRFFMMLMLTIIKNM</sequence>
<accession>A0A1I8ANF0</accession>